<feature type="non-terminal residue" evidence="1">
    <location>
        <position position="135"/>
    </location>
</feature>
<protein>
    <recommendedName>
        <fullName evidence="3">Prolyl 4-hydroxylase alpha subunit Fe(2+) 2OG dioxygenase domain-containing protein</fullName>
    </recommendedName>
</protein>
<dbReference type="HOGENOM" id="CLU_031314_1_0_1"/>
<organism evidence="1 2">
    <name type="scientific">Plicaturopsis crispa FD-325 SS-3</name>
    <dbReference type="NCBI Taxonomy" id="944288"/>
    <lineage>
        <taxon>Eukaryota</taxon>
        <taxon>Fungi</taxon>
        <taxon>Dikarya</taxon>
        <taxon>Basidiomycota</taxon>
        <taxon>Agaricomycotina</taxon>
        <taxon>Agaricomycetes</taxon>
        <taxon>Agaricomycetidae</taxon>
        <taxon>Amylocorticiales</taxon>
        <taxon>Amylocorticiaceae</taxon>
        <taxon>Plicatura</taxon>
        <taxon>Plicaturopsis crispa</taxon>
    </lineage>
</organism>
<name>A0A0C9SVH6_PLICR</name>
<dbReference type="Gene3D" id="3.60.130.30">
    <property type="match status" value="1"/>
</dbReference>
<dbReference type="Proteomes" id="UP000053263">
    <property type="component" value="Unassembled WGS sequence"/>
</dbReference>
<gene>
    <name evidence="1" type="ORF">PLICRDRAFT_68732</name>
</gene>
<accession>A0A0C9SVH6</accession>
<dbReference type="EMBL" id="KN832586">
    <property type="protein sequence ID" value="KII83050.1"/>
    <property type="molecule type" value="Genomic_DNA"/>
</dbReference>
<sequence>GALAFWAPKIFADYREKLGVLLQHDPSLKFNYPNSIFPATTFNLGPETVSLDHLDSGNVAAGMCPIFSAGRFNYKTGGHMIFFDLKKVVEFPPGSSMLVASSITRHGNVPILPGEERMSFTQYCAGGLLRYVSYG</sequence>
<dbReference type="AlphaFoldDB" id="A0A0C9SVH6"/>
<evidence type="ECO:0000313" key="1">
    <source>
        <dbReference type="EMBL" id="KII83050.1"/>
    </source>
</evidence>
<proteinExistence type="predicted"/>
<feature type="non-terminal residue" evidence="1">
    <location>
        <position position="1"/>
    </location>
</feature>
<keyword evidence="2" id="KW-1185">Reference proteome</keyword>
<evidence type="ECO:0008006" key="3">
    <source>
        <dbReference type="Google" id="ProtNLM"/>
    </source>
</evidence>
<dbReference type="OrthoDB" id="3202607at2759"/>
<evidence type="ECO:0000313" key="2">
    <source>
        <dbReference type="Proteomes" id="UP000053263"/>
    </source>
</evidence>
<reference evidence="1 2" key="1">
    <citation type="submission" date="2014-06" db="EMBL/GenBank/DDBJ databases">
        <title>Evolutionary Origins and Diversification of the Mycorrhizal Mutualists.</title>
        <authorList>
            <consortium name="DOE Joint Genome Institute"/>
            <consortium name="Mycorrhizal Genomics Consortium"/>
            <person name="Kohler A."/>
            <person name="Kuo A."/>
            <person name="Nagy L.G."/>
            <person name="Floudas D."/>
            <person name="Copeland A."/>
            <person name="Barry K.W."/>
            <person name="Cichocki N."/>
            <person name="Veneault-Fourrey C."/>
            <person name="LaButti K."/>
            <person name="Lindquist E.A."/>
            <person name="Lipzen A."/>
            <person name="Lundell T."/>
            <person name="Morin E."/>
            <person name="Murat C."/>
            <person name="Riley R."/>
            <person name="Ohm R."/>
            <person name="Sun H."/>
            <person name="Tunlid A."/>
            <person name="Henrissat B."/>
            <person name="Grigoriev I.V."/>
            <person name="Hibbett D.S."/>
            <person name="Martin F."/>
        </authorList>
    </citation>
    <scope>NUCLEOTIDE SEQUENCE [LARGE SCALE GENOMIC DNA]</scope>
    <source>
        <strain evidence="1 2">FD-325 SS-3</strain>
    </source>
</reference>